<dbReference type="EMBL" id="SFBI01000140">
    <property type="protein sequence ID" value="TRU34057.1"/>
    <property type="molecule type" value="Genomic_DNA"/>
</dbReference>
<gene>
    <name evidence="3" type="ORF">EWV92_15950</name>
</gene>
<feature type="domain" description="CD-NTase-associated protein 15" evidence="2">
    <location>
        <begin position="85"/>
        <end position="200"/>
    </location>
</feature>
<accession>A0A552EHX0</accession>
<name>A0A552EHX0_MICAE</name>
<keyword evidence="1" id="KW-1133">Transmembrane helix</keyword>
<keyword evidence="1" id="KW-0472">Membrane</keyword>
<feature type="transmembrane region" description="Helical" evidence="1">
    <location>
        <begin position="13"/>
        <end position="35"/>
    </location>
</feature>
<evidence type="ECO:0000259" key="2">
    <source>
        <dbReference type="Pfam" id="PF18153"/>
    </source>
</evidence>
<dbReference type="InterPro" id="IPR041208">
    <property type="entry name" value="Cap15"/>
</dbReference>
<protein>
    <recommendedName>
        <fullName evidence="2">CD-NTase-associated protein 15 domain-containing protein</fullName>
    </recommendedName>
</protein>
<evidence type="ECO:0000256" key="1">
    <source>
        <dbReference type="SAM" id="Phobius"/>
    </source>
</evidence>
<evidence type="ECO:0000313" key="4">
    <source>
        <dbReference type="Proteomes" id="UP000317708"/>
    </source>
</evidence>
<comment type="caution">
    <text evidence="3">The sequence shown here is derived from an EMBL/GenBank/DDBJ whole genome shotgun (WGS) entry which is preliminary data.</text>
</comment>
<dbReference type="AlphaFoldDB" id="A0A552EHX0"/>
<evidence type="ECO:0000313" key="3">
    <source>
        <dbReference type="EMBL" id="TRU34057.1"/>
    </source>
</evidence>
<dbReference type="Proteomes" id="UP000317708">
    <property type="component" value="Unassembled WGS sequence"/>
</dbReference>
<organism evidence="3 4">
    <name type="scientific">Microcystis aeruginosa Ma_MB_S_20031200_S102</name>
    <dbReference type="NCBI Taxonomy" id="2486254"/>
    <lineage>
        <taxon>Bacteria</taxon>
        <taxon>Bacillati</taxon>
        <taxon>Cyanobacteriota</taxon>
        <taxon>Cyanophyceae</taxon>
        <taxon>Oscillatoriophycideae</taxon>
        <taxon>Chroococcales</taxon>
        <taxon>Microcystaceae</taxon>
        <taxon>Microcystis</taxon>
    </lineage>
</organism>
<keyword evidence="1" id="KW-0812">Transmembrane</keyword>
<reference evidence="3 4" key="1">
    <citation type="submission" date="2019-01" db="EMBL/GenBank/DDBJ databases">
        <title>Coherence of Microcystis species and biogeography revealed through population genomics.</title>
        <authorList>
            <person name="Perez-Carrascal O.M."/>
            <person name="Terrat Y."/>
            <person name="Giani A."/>
            <person name="Fortin N."/>
            <person name="Tromas N."/>
            <person name="Shapiro B.J."/>
        </authorList>
    </citation>
    <scope>NUCLEOTIDE SEQUENCE [LARGE SCALE GENOMIC DNA]</scope>
    <source>
        <strain evidence="3">Ma_MB_S_20031200_S102</strain>
    </source>
</reference>
<proteinExistence type="predicted"/>
<dbReference type="Pfam" id="PF18153">
    <property type="entry name" value="Cap15_CD_rec"/>
    <property type="match status" value="1"/>
</dbReference>
<sequence>MIPYEARSSRPKLYVYFFIAAISIALSSVLANVFADYKVLPDYIEKWLSNSSPFLIYSLIFTLVDKFLWKIRLSNYPIGETLLGIPDISGEYRGYNEISALKKKARVKITQTWTHIGVIYYGKDDTPISKAKAVVLDSSNRDLIELDFLYQLFSERRDSEKKSQGMNHGVQLSRIDLRDKKLQGTWFNGKEEQGYLNLTKEGT</sequence>